<organism evidence="3 4">
    <name type="scientific">Intoshia linei</name>
    <dbReference type="NCBI Taxonomy" id="1819745"/>
    <lineage>
        <taxon>Eukaryota</taxon>
        <taxon>Metazoa</taxon>
        <taxon>Spiralia</taxon>
        <taxon>Lophotrochozoa</taxon>
        <taxon>Mesozoa</taxon>
        <taxon>Orthonectida</taxon>
        <taxon>Rhopaluridae</taxon>
        <taxon>Intoshia</taxon>
    </lineage>
</organism>
<keyword evidence="4" id="KW-1185">Reference proteome</keyword>
<feature type="domain" description="HAT C-terminal dimerisation" evidence="2">
    <location>
        <begin position="16"/>
        <end position="77"/>
    </location>
</feature>
<dbReference type="PANTHER" id="PTHR46289:SF14">
    <property type="entry name" value="DUF4371 DOMAIN-CONTAINING PROTEIN"/>
    <property type="match status" value="1"/>
</dbReference>
<dbReference type="InterPro" id="IPR008906">
    <property type="entry name" value="HATC_C_dom"/>
</dbReference>
<accession>A0A177AUV0</accession>
<dbReference type="InterPro" id="IPR052958">
    <property type="entry name" value="IFN-induced_PKR_regulator"/>
</dbReference>
<dbReference type="Proteomes" id="UP000078046">
    <property type="component" value="Unassembled WGS sequence"/>
</dbReference>
<dbReference type="GO" id="GO:0046983">
    <property type="term" value="F:protein dimerization activity"/>
    <property type="evidence" value="ECO:0007669"/>
    <property type="project" value="InterPro"/>
</dbReference>
<dbReference type="AlphaFoldDB" id="A0A177AUV0"/>
<protein>
    <recommendedName>
        <fullName evidence="2">HAT C-terminal dimerisation domain-containing protein</fullName>
    </recommendedName>
</protein>
<evidence type="ECO:0000313" key="3">
    <source>
        <dbReference type="EMBL" id="OAF65769.1"/>
    </source>
</evidence>
<sequence length="107" mass="12820">MEKKLDSKTTIIQLIENCNSNLFPYIYQLLIILATLPITTCERERSISILRRLKTFLKYTMTGNRLCGLDLMNWHYDYNFYIESLVNEFEILHPRILNLIDLELFNK</sequence>
<reference evidence="3 4" key="1">
    <citation type="submission" date="2016-04" db="EMBL/GenBank/DDBJ databases">
        <title>The genome of Intoshia linei affirms orthonectids as highly simplified spiralians.</title>
        <authorList>
            <person name="Mikhailov K.V."/>
            <person name="Slusarev G.S."/>
            <person name="Nikitin M.A."/>
            <person name="Logacheva M.D."/>
            <person name="Penin A."/>
            <person name="Aleoshin V."/>
            <person name="Panchin Y.V."/>
        </authorList>
    </citation>
    <scope>NUCLEOTIDE SEQUENCE [LARGE SCALE GENOMIC DNA]</scope>
    <source>
        <strain evidence="3">Intl2013</strain>
        <tissue evidence="3">Whole animal</tissue>
    </source>
</reference>
<gene>
    <name evidence="3" type="ORF">A3Q56_06512</name>
</gene>
<comment type="caution">
    <text evidence="3">The sequence shown here is derived from an EMBL/GenBank/DDBJ whole genome shotgun (WGS) entry which is preliminary data.</text>
</comment>
<keyword evidence="1" id="KW-0472">Membrane</keyword>
<keyword evidence="1" id="KW-1133">Transmembrane helix</keyword>
<dbReference type="Pfam" id="PF05699">
    <property type="entry name" value="Dimer_Tnp_hAT"/>
    <property type="match status" value="1"/>
</dbReference>
<dbReference type="PANTHER" id="PTHR46289">
    <property type="entry name" value="52 KDA REPRESSOR OF THE INHIBITOR OF THE PROTEIN KINASE-LIKE PROTEIN-RELATED"/>
    <property type="match status" value="1"/>
</dbReference>
<name>A0A177AUV0_9BILA</name>
<evidence type="ECO:0000259" key="2">
    <source>
        <dbReference type="Pfam" id="PF05699"/>
    </source>
</evidence>
<dbReference type="EMBL" id="LWCA01001154">
    <property type="protein sequence ID" value="OAF65769.1"/>
    <property type="molecule type" value="Genomic_DNA"/>
</dbReference>
<dbReference type="OrthoDB" id="10037933at2759"/>
<proteinExistence type="predicted"/>
<evidence type="ECO:0000313" key="4">
    <source>
        <dbReference type="Proteomes" id="UP000078046"/>
    </source>
</evidence>
<keyword evidence="1" id="KW-0812">Transmembrane</keyword>
<feature type="transmembrane region" description="Helical" evidence="1">
    <location>
        <begin position="22"/>
        <end position="41"/>
    </location>
</feature>
<evidence type="ECO:0000256" key="1">
    <source>
        <dbReference type="SAM" id="Phobius"/>
    </source>
</evidence>